<dbReference type="OrthoDB" id="2488300at2759"/>
<name>A0A9N9G628_9GLOM</name>
<sequence>MPISDPILRKEHDRLTKAISRAKKAEKAEEKTGAGRRTKVKANFTGMLRDLVGGIGSIVEIQKLELLAGNLVRDYYQTAKKKIRIKRYVDDETEDFEDCLSKYHLSTRKEIELTKFHEERGKEGCSCYDCQEKQTIRSEIKHQLDQEPKEREEVRSDCGHCCEYKKVSVDSGLCLYKIDNNVNSAMTIIQKKPRILNINPLSVVKFFYERLGEKALEQEAAPVLLSVFDYLEKLKSSSSFRHIPDITDELVIYHLENICQRYQRKFESSDFKLAKVAEYSTYTLKQLQKKDRHFHFIEQKKEKDFVITKIAKYHHKRKSLVRLLPDSRLCQLSLGPEQERVI</sequence>
<dbReference type="AlphaFoldDB" id="A0A9N9G628"/>
<comment type="caution">
    <text evidence="1">The sequence shown here is derived from an EMBL/GenBank/DDBJ whole genome shotgun (WGS) entry which is preliminary data.</text>
</comment>
<evidence type="ECO:0000313" key="2">
    <source>
        <dbReference type="Proteomes" id="UP000789396"/>
    </source>
</evidence>
<protein>
    <submittedName>
        <fullName evidence="1">6440_t:CDS:1</fullName>
    </submittedName>
</protein>
<dbReference type="EMBL" id="CAJVPZ010007516">
    <property type="protein sequence ID" value="CAG8587395.1"/>
    <property type="molecule type" value="Genomic_DNA"/>
</dbReference>
<keyword evidence="2" id="KW-1185">Reference proteome</keyword>
<feature type="non-terminal residue" evidence="1">
    <location>
        <position position="1"/>
    </location>
</feature>
<accession>A0A9N9G628</accession>
<gene>
    <name evidence="1" type="ORF">RFULGI_LOCUS6098</name>
</gene>
<evidence type="ECO:0000313" key="1">
    <source>
        <dbReference type="EMBL" id="CAG8587395.1"/>
    </source>
</evidence>
<reference evidence="1" key="1">
    <citation type="submission" date="2021-06" db="EMBL/GenBank/DDBJ databases">
        <authorList>
            <person name="Kallberg Y."/>
            <person name="Tangrot J."/>
            <person name="Rosling A."/>
        </authorList>
    </citation>
    <scope>NUCLEOTIDE SEQUENCE</scope>
    <source>
        <strain evidence="1">IN212</strain>
    </source>
</reference>
<organism evidence="1 2">
    <name type="scientific">Racocetra fulgida</name>
    <dbReference type="NCBI Taxonomy" id="60492"/>
    <lineage>
        <taxon>Eukaryota</taxon>
        <taxon>Fungi</taxon>
        <taxon>Fungi incertae sedis</taxon>
        <taxon>Mucoromycota</taxon>
        <taxon>Glomeromycotina</taxon>
        <taxon>Glomeromycetes</taxon>
        <taxon>Diversisporales</taxon>
        <taxon>Gigasporaceae</taxon>
        <taxon>Racocetra</taxon>
    </lineage>
</organism>
<proteinExistence type="predicted"/>
<dbReference type="Proteomes" id="UP000789396">
    <property type="component" value="Unassembled WGS sequence"/>
</dbReference>
<feature type="non-terminal residue" evidence="1">
    <location>
        <position position="342"/>
    </location>
</feature>